<feature type="non-terminal residue" evidence="1">
    <location>
        <position position="79"/>
    </location>
</feature>
<dbReference type="EMBL" id="JBANDX010000089">
    <property type="protein sequence ID" value="MEL0611325.1"/>
    <property type="molecule type" value="Genomic_DNA"/>
</dbReference>
<evidence type="ECO:0000313" key="1">
    <source>
        <dbReference type="EMBL" id="MEL0611325.1"/>
    </source>
</evidence>
<comment type="caution">
    <text evidence="1">The sequence shown here is derived from an EMBL/GenBank/DDBJ whole genome shotgun (WGS) entry which is preliminary data.</text>
</comment>
<keyword evidence="2" id="KW-1185">Reference proteome</keyword>
<sequence>TCSFVAHGHDVYEIAYDIQHKITSSDFVVAVCKDKLTDFNHMAKGNIKLLHCCLNTKQFQIHPNTETKQLRFVFLGRLV</sequence>
<organism evidence="1 2">
    <name type="scientific">Vibrio echinoideorum</name>
    <dbReference type="NCBI Taxonomy" id="2100116"/>
    <lineage>
        <taxon>Bacteria</taxon>
        <taxon>Pseudomonadati</taxon>
        <taxon>Pseudomonadota</taxon>
        <taxon>Gammaproteobacteria</taxon>
        <taxon>Vibrionales</taxon>
        <taxon>Vibrionaceae</taxon>
        <taxon>Vibrio</taxon>
    </lineage>
</organism>
<feature type="non-terminal residue" evidence="1">
    <location>
        <position position="1"/>
    </location>
</feature>
<evidence type="ECO:0000313" key="2">
    <source>
        <dbReference type="Proteomes" id="UP001377160"/>
    </source>
</evidence>
<proteinExistence type="predicted"/>
<protein>
    <submittedName>
        <fullName evidence="1">Colanic acid biosynthesis glycosyltransferase WcaL</fullName>
    </submittedName>
</protein>
<gene>
    <name evidence="1" type="ORF">V8Z71_23755</name>
</gene>
<dbReference type="Proteomes" id="UP001377160">
    <property type="component" value="Unassembled WGS sequence"/>
</dbReference>
<name>A0ABU9G0P8_9VIBR</name>
<accession>A0ABU9G0P8</accession>
<reference evidence="1 2" key="1">
    <citation type="submission" date="2024-02" db="EMBL/GenBank/DDBJ databases">
        <title>Bacteria isolated from the canopy kelp, Nereocystis luetkeana.</title>
        <authorList>
            <person name="Pfister C.A."/>
            <person name="Younker I.T."/>
            <person name="Light S.H."/>
        </authorList>
    </citation>
    <scope>NUCLEOTIDE SEQUENCE [LARGE SCALE GENOMIC DNA]</scope>
    <source>
        <strain evidence="1 2">TI.1.15</strain>
    </source>
</reference>